<keyword evidence="8" id="KW-1185">Reference proteome</keyword>
<comment type="caution">
    <text evidence="7">The sequence shown here is derived from an EMBL/GenBank/DDBJ whole genome shotgun (WGS) entry which is preliminary data.</text>
</comment>
<dbReference type="Pfam" id="PF06629">
    <property type="entry name" value="MipA"/>
    <property type="match status" value="1"/>
</dbReference>
<evidence type="ECO:0000313" key="7">
    <source>
        <dbReference type="EMBL" id="RFA36509.1"/>
    </source>
</evidence>
<dbReference type="InterPro" id="IPR010583">
    <property type="entry name" value="MipA"/>
</dbReference>
<dbReference type="PANTHER" id="PTHR38776">
    <property type="entry name" value="MLTA-INTERACTING PROTEIN-RELATED"/>
    <property type="match status" value="1"/>
</dbReference>
<comment type="similarity">
    <text evidence="2">Belongs to the MipA/OmpV family.</text>
</comment>
<dbReference type="GO" id="GO:0009279">
    <property type="term" value="C:cell outer membrane"/>
    <property type="evidence" value="ECO:0007669"/>
    <property type="project" value="UniProtKB-SubCell"/>
</dbReference>
<evidence type="ECO:0000256" key="5">
    <source>
        <dbReference type="ARBA" id="ARBA00023237"/>
    </source>
</evidence>
<sequence length="259" mass="27557">MTITRRKCVLTAFATLLVAAAIGGGSANAGTSGFDVTIGLSGGAIPRYEGSDRLTILALPEIDVTWRDTLFANTSQGAGFYAINHDRLQLGASLGYDFGRRERHDRQNLRGMGNIDDAALGMVFAGYSWLGLDFSISVARTLGGARGTVAEAGLAYPVLLGERLVFVPNLSASWADDKHMSSYFGVSQSQASRSGYARYTAAAGIKDVGVGFQAVYGLNNHWTLNLGIHASYLLDEAAESPLVQERLQPSGGVGIVYRR</sequence>
<comment type="subcellular location">
    <subcellularLocation>
        <location evidence="1">Cell outer membrane</location>
    </subcellularLocation>
</comment>
<dbReference type="RefSeq" id="WP_116301962.1">
    <property type="nucleotide sequence ID" value="NZ_NFZV01000007.1"/>
</dbReference>
<reference evidence="8" key="1">
    <citation type="submission" date="2017-05" db="EMBL/GenBank/DDBJ databases">
        <authorList>
            <person name="Sharma S."/>
            <person name="Sidhu C."/>
            <person name="Pinnaka A.K."/>
        </authorList>
    </citation>
    <scope>NUCLEOTIDE SEQUENCE [LARGE SCALE GENOMIC DNA]</scope>
    <source>
        <strain evidence="8">AK93</strain>
    </source>
</reference>
<accession>A0A3E0WVT0</accession>
<evidence type="ECO:0000256" key="1">
    <source>
        <dbReference type="ARBA" id="ARBA00004442"/>
    </source>
</evidence>
<dbReference type="PANTHER" id="PTHR38776:SF1">
    <property type="entry name" value="MLTA-INTERACTING PROTEIN-RELATED"/>
    <property type="match status" value="1"/>
</dbReference>
<name>A0A3E0WVT0_9GAMM</name>
<organism evidence="7 8">
    <name type="scientific">Alkalilimnicola ehrlichii</name>
    <dbReference type="NCBI Taxonomy" id="351052"/>
    <lineage>
        <taxon>Bacteria</taxon>
        <taxon>Pseudomonadati</taxon>
        <taxon>Pseudomonadota</taxon>
        <taxon>Gammaproteobacteria</taxon>
        <taxon>Chromatiales</taxon>
        <taxon>Ectothiorhodospiraceae</taxon>
        <taxon>Alkalilimnicola</taxon>
    </lineage>
</organism>
<evidence type="ECO:0000256" key="3">
    <source>
        <dbReference type="ARBA" id="ARBA00022729"/>
    </source>
</evidence>
<evidence type="ECO:0000256" key="4">
    <source>
        <dbReference type="ARBA" id="ARBA00023136"/>
    </source>
</evidence>
<feature type="signal peptide" evidence="6">
    <location>
        <begin position="1"/>
        <end position="29"/>
    </location>
</feature>
<dbReference type="OrthoDB" id="5951177at2"/>
<keyword evidence="3 6" id="KW-0732">Signal</keyword>
<protein>
    <recommendedName>
        <fullName evidence="9">MltA-interacting MipA family protein</fullName>
    </recommendedName>
</protein>
<proteinExistence type="inferred from homology"/>
<dbReference type="Proteomes" id="UP000256763">
    <property type="component" value="Unassembled WGS sequence"/>
</dbReference>
<dbReference type="EMBL" id="NFZW01000009">
    <property type="protein sequence ID" value="RFA36509.1"/>
    <property type="molecule type" value="Genomic_DNA"/>
</dbReference>
<evidence type="ECO:0000256" key="6">
    <source>
        <dbReference type="SAM" id="SignalP"/>
    </source>
</evidence>
<feature type="chain" id="PRO_5017670266" description="MltA-interacting MipA family protein" evidence="6">
    <location>
        <begin position="30"/>
        <end position="259"/>
    </location>
</feature>
<evidence type="ECO:0000256" key="2">
    <source>
        <dbReference type="ARBA" id="ARBA00005722"/>
    </source>
</evidence>
<evidence type="ECO:0008006" key="9">
    <source>
        <dbReference type="Google" id="ProtNLM"/>
    </source>
</evidence>
<gene>
    <name evidence="7" type="ORF">CAL65_11110</name>
</gene>
<dbReference type="AlphaFoldDB" id="A0A3E0WVT0"/>
<keyword evidence="4" id="KW-0472">Membrane</keyword>
<evidence type="ECO:0000313" key="8">
    <source>
        <dbReference type="Proteomes" id="UP000256763"/>
    </source>
</evidence>
<keyword evidence="5" id="KW-0998">Cell outer membrane</keyword>